<keyword evidence="3" id="KW-1185">Reference proteome</keyword>
<reference evidence="2 3" key="1">
    <citation type="submission" date="2023-08" db="EMBL/GenBank/DDBJ databases">
        <authorList>
            <person name="Roldan D.M."/>
            <person name="Menes R.J."/>
        </authorList>
    </citation>
    <scope>NUCLEOTIDE SEQUENCE [LARGE SCALE GENOMIC DNA]</scope>
    <source>
        <strain evidence="2 3">CCM 2812</strain>
    </source>
</reference>
<dbReference type="Proteomes" id="UP001235760">
    <property type="component" value="Unassembled WGS sequence"/>
</dbReference>
<keyword evidence="1" id="KW-0472">Membrane</keyword>
<sequence length="166" mass="17603">MRSNPRPLRVIAGLEALKGLLAIALLVAVLHLPARELGLGLANVAGLLGLHPADLAPPALLHGGTTGTTGSYTPLTLLVAAYASVRLLEAWGLWHARRWGVWLGATSGAIYLPFELADILRGPGWLNVSVMAFNAALVGYLTWRLWRQERAGTAVLPPAVQPQAPT</sequence>
<dbReference type="InterPro" id="IPR021125">
    <property type="entry name" value="DUF2127"/>
</dbReference>
<keyword evidence="1" id="KW-1133">Transmembrane helix</keyword>
<feature type="transmembrane region" description="Helical" evidence="1">
    <location>
        <begin position="12"/>
        <end position="32"/>
    </location>
</feature>
<dbReference type="EMBL" id="JAUZEE010000007">
    <property type="protein sequence ID" value="MDP4301826.1"/>
    <property type="molecule type" value="Genomic_DNA"/>
</dbReference>
<protein>
    <submittedName>
        <fullName evidence="2">DUF2127 domain-containing protein</fullName>
    </submittedName>
</protein>
<evidence type="ECO:0000313" key="3">
    <source>
        <dbReference type="Proteomes" id="UP001235760"/>
    </source>
</evidence>
<feature type="transmembrane region" description="Helical" evidence="1">
    <location>
        <begin position="71"/>
        <end position="88"/>
    </location>
</feature>
<dbReference type="RefSeq" id="WP_305750370.1">
    <property type="nucleotide sequence ID" value="NZ_JAUZEE010000007.1"/>
</dbReference>
<comment type="caution">
    <text evidence="2">The sequence shown here is derived from an EMBL/GenBank/DDBJ whole genome shotgun (WGS) entry which is preliminary data.</text>
</comment>
<feature type="transmembrane region" description="Helical" evidence="1">
    <location>
        <begin position="125"/>
        <end position="143"/>
    </location>
</feature>
<keyword evidence="1" id="KW-0812">Transmembrane</keyword>
<evidence type="ECO:0000313" key="2">
    <source>
        <dbReference type="EMBL" id="MDP4301826.1"/>
    </source>
</evidence>
<gene>
    <name evidence="2" type="ORF">Q8X39_14375</name>
</gene>
<accession>A0ABT9G5Z5</accession>
<feature type="transmembrane region" description="Helical" evidence="1">
    <location>
        <begin position="100"/>
        <end position="119"/>
    </location>
</feature>
<dbReference type="Pfam" id="PF09900">
    <property type="entry name" value="DUF2127"/>
    <property type="match status" value="1"/>
</dbReference>
<evidence type="ECO:0000256" key="1">
    <source>
        <dbReference type="SAM" id="Phobius"/>
    </source>
</evidence>
<name>A0ABT9G5Z5_LEPDI</name>
<proteinExistence type="predicted"/>
<organism evidence="2 3">
    <name type="scientific">Leptothrix discophora</name>
    <dbReference type="NCBI Taxonomy" id="89"/>
    <lineage>
        <taxon>Bacteria</taxon>
        <taxon>Pseudomonadati</taxon>
        <taxon>Pseudomonadota</taxon>
        <taxon>Betaproteobacteria</taxon>
        <taxon>Burkholderiales</taxon>
        <taxon>Sphaerotilaceae</taxon>
        <taxon>Leptothrix</taxon>
    </lineage>
</organism>